<reference evidence="1 2" key="1">
    <citation type="journal article" date="2019" name="Sci. Rep.">
        <title>Orb-weaving spider Araneus ventricosus genome elucidates the spidroin gene catalogue.</title>
        <authorList>
            <person name="Kono N."/>
            <person name="Nakamura H."/>
            <person name="Ohtoshi R."/>
            <person name="Moran D.A.P."/>
            <person name="Shinohara A."/>
            <person name="Yoshida Y."/>
            <person name="Fujiwara M."/>
            <person name="Mori M."/>
            <person name="Tomita M."/>
            <person name="Arakawa K."/>
        </authorList>
    </citation>
    <scope>NUCLEOTIDE SEQUENCE [LARGE SCALE GENOMIC DNA]</scope>
</reference>
<evidence type="ECO:0000313" key="2">
    <source>
        <dbReference type="Proteomes" id="UP000499080"/>
    </source>
</evidence>
<dbReference type="PANTHER" id="PTHR46954">
    <property type="entry name" value="C2H2-TYPE DOMAIN-CONTAINING PROTEIN"/>
    <property type="match status" value="1"/>
</dbReference>
<dbReference type="EMBL" id="BGPR01011987">
    <property type="protein sequence ID" value="GBN53965.1"/>
    <property type="molecule type" value="Genomic_DNA"/>
</dbReference>
<evidence type="ECO:0000313" key="1">
    <source>
        <dbReference type="EMBL" id="GBN53965.1"/>
    </source>
</evidence>
<dbReference type="PANTHER" id="PTHR46954:SF1">
    <property type="entry name" value="C2H2-TYPE DOMAIN-CONTAINING PROTEIN"/>
    <property type="match status" value="1"/>
</dbReference>
<dbReference type="Proteomes" id="UP000499080">
    <property type="component" value="Unassembled WGS sequence"/>
</dbReference>
<name>A0A4Y2PPZ0_ARAVE</name>
<accession>A0A4Y2PPZ0</accession>
<dbReference type="OrthoDB" id="7788869at2759"/>
<keyword evidence="2" id="KW-1185">Reference proteome</keyword>
<protein>
    <submittedName>
        <fullName evidence="1">Uncharacterized protein</fullName>
    </submittedName>
</protein>
<organism evidence="1 2">
    <name type="scientific">Araneus ventricosus</name>
    <name type="common">Orbweaver spider</name>
    <name type="synonym">Epeira ventricosa</name>
    <dbReference type="NCBI Taxonomy" id="182803"/>
    <lineage>
        <taxon>Eukaryota</taxon>
        <taxon>Metazoa</taxon>
        <taxon>Ecdysozoa</taxon>
        <taxon>Arthropoda</taxon>
        <taxon>Chelicerata</taxon>
        <taxon>Arachnida</taxon>
        <taxon>Araneae</taxon>
        <taxon>Araneomorphae</taxon>
        <taxon>Entelegynae</taxon>
        <taxon>Araneoidea</taxon>
        <taxon>Araneidae</taxon>
        <taxon>Araneus</taxon>
    </lineage>
</organism>
<comment type="caution">
    <text evidence="1">The sequence shown here is derived from an EMBL/GenBank/DDBJ whole genome shotgun (WGS) entry which is preliminary data.</text>
</comment>
<gene>
    <name evidence="1" type="ORF">AVEN_77082_1</name>
</gene>
<dbReference type="AlphaFoldDB" id="A0A4Y2PPZ0"/>
<proteinExistence type="predicted"/>
<sequence length="89" mass="10271">MDYILKDFWNYQITKFDNAVKPVVVLVVDGDPDENPRYQKTIQVGVHHFRQNNLDALFIAANSPGRSAFNRIERRIAPLSRVARTHFAS</sequence>